<keyword evidence="3" id="KW-1185">Reference proteome</keyword>
<dbReference type="Gene3D" id="3.40.50.150">
    <property type="entry name" value="Vaccinia Virus protein VP39"/>
    <property type="match status" value="1"/>
</dbReference>
<dbReference type="SUPFAM" id="SSF53335">
    <property type="entry name" value="S-adenosyl-L-methionine-dependent methyltransferases"/>
    <property type="match status" value="1"/>
</dbReference>
<comment type="caution">
    <text evidence="2">The sequence shown here is derived from an EMBL/GenBank/DDBJ whole genome shotgun (WGS) entry which is preliminary data.</text>
</comment>
<dbReference type="Proteomes" id="UP001464378">
    <property type="component" value="Unassembled WGS sequence"/>
</dbReference>
<evidence type="ECO:0000313" key="3">
    <source>
        <dbReference type="Proteomes" id="UP001464378"/>
    </source>
</evidence>
<organism evidence="2 3">
    <name type="scientific">Pseudoflavonifractor intestinihominis</name>
    <dbReference type="NCBI Taxonomy" id="3133171"/>
    <lineage>
        <taxon>Bacteria</taxon>
        <taxon>Bacillati</taxon>
        <taxon>Bacillota</taxon>
        <taxon>Clostridia</taxon>
        <taxon>Eubacteriales</taxon>
        <taxon>Oscillospiraceae</taxon>
        <taxon>Pseudoflavonifractor</taxon>
    </lineage>
</organism>
<dbReference type="EMBL" id="JBBMFK010000001">
    <property type="protein sequence ID" value="MEQ2441853.1"/>
    <property type="molecule type" value="Genomic_DNA"/>
</dbReference>
<evidence type="ECO:0000259" key="1">
    <source>
        <dbReference type="Pfam" id="PF06634"/>
    </source>
</evidence>
<dbReference type="Pfam" id="PF06634">
    <property type="entry name" value="DUF1156"/>
    <property type="match status" value="1"/>
</dbReference>
<sequence length="743" mass="81454">MHKYIETALPLAEINDAAIREKAGKRGHPANLHMWWGRSPETSSLAALTAAVMDFTAETSERDLALIAKTVSGDKEALEAIRSSLRERGSLPTVWDAFAGFGGIPIAAQKLGLRVVANDLNPVATMLTRAAADIPARFAGQPPVHPGKLKRTAYSGAQGLAEDVQFYGEWLENQALKLLADAYPQTESGEIPFAWIWVRTVKCPNPACNCHIPLGSSYILSKSKTAQYWAEPVMENGELNFEIHEGECPKDKESNKVSGNGARFRCPACGEITTDEYIKKMGAAHALGAQMLAVVTNTNGKKCFLVPSEIQKAAAEVEMPEEIPPGAIPTNAHWFSPPGFGITEYADLFTPRQMQMLCTFSDLVRKAQDMAASSALAAGMSETSGSLEAGGIGALAYGQAIGIYLAFVVNKMADYNSSMCSWRTAGGNIRSTFGRQAIPMVWTFAEGNPFSSVSGNFKTLLGSVAESVENLGCGSAAVVSQENALSMEHPQNVMICTELPYYRDIGYADLSDFFYIWLRRSLKETYPQMFLSMVTPKEELSTVSTYYGVPKEDAEAKYRADMKMLYEKLYASSTEEYPALLFYCFRKNDLACMKHGGTGSNPSAWEFMLDSLLTAGFRINAVWPMRSEPVSEKADSTRVLIVARKGTDRRGQITRRGFINTLKRELPEKLARLWLGHVQPEDELLSCLGQGLSVFSAYESVLNADGSAMSVHDALQVIYLECEDYIEQRKAAFSENAAESKEE</sequence>
<reference evidence="2 3" key="1">
    <citation type="submission" date="2024-03" db="EMBL/GenBank/DDBJ databases">
        <title>Human intestinal bacterial collection.</title>
        <authorList>
            <person name="Pauvert C."/>
            <person name="Hitch T.C.A."/>
            <person name="Clavel T."/>
        </authorList>
    </citation>
    <scope>NUCLEOTIDE SEQUENCE [LARGE SCALE GENOMIC DNA]</scope>
    <source>
        <strain evidence="2 3">CLA-AP-H29</strain>
    </source>
</reference>
<gene>
    <name evidence="2" type="ORF">WMO64_00010</name>
</gene>
<proteinExistence type="predicted"/>
<protein>
    <submittedName>
        <fullName evidence="2">DUF1156 domain-containing protein</fullName>
    </submittedName>
</protein>
<name>A0ABV1E741_9FIRM</name>
<dbReference type="InterPro" id="IPR009537">
    <property type="entry name" value="DUF1156"/>
</dbReference>
<dbReference type="InterPro" id="IPR029063">
    <property type="entry name" value="SAM-dependent_MTases_sf"/>
</dbReference>
<evidence type="ECO:0000313" key="2">
    <source>
        <dbReference type="EMBL" id="MEQ2441853.1"/>
    </source>
</evidence>
<dbReference type="RefSeq" id="WP_349230602.1">
    <property type="nucleotide sequence ID" value="NZ_JBBMFK010000001.1"/>
</dbReference>
<feature type="domain" description="DUF1156" evidence="1">
    <location>
        <begin position="8"/>
        <end position="56"/>
    </location>
</feature>
<accession>A0ABV1E741</accession>